<name>A0A9J7M632_BRAFL</name>
<accession>A0A9J7M632</accession>
<dbReference type="Pfam" id="PF12770">
    <property type="entry name" value="CHAT"/>
    <property type="match status" value="1"/>
</dbReference>
<dbReference type="KEGG" id="bfo:118428741"/>
<feature type="domain" description="CHAT" evidence="2">
    <location>
        <begin position="7"/>
        <end position="118"/>
    </location>
</feature>
<dbReference type="PANTHER" id="PTHR10098">
    <property type="entry name" value="RAPSYN-RELATED"/>
    <property type="match status" value="1"/>
</dbReference>
<dbReference type="PANTHER" id="PTHR10098:SF108">
    <property type="entry name" value="TETRATRICOPEPTIDE REPEAT PROTEIN 28"/>
    <property type="match status" value="1"/>
</dbReference>
<keyword evidence="3" id="KW-1185">Reference proteome</keyword>
<dbReference type="OMA" id="SCCNTGL"/>
<dbReference type="AlphaFoldDB" id="A0A9J7M632"/>
<evidence type="ECO:0000313" key="3">
    <source>
        <dbReference type="Proteomes" id="UP000001554"/>
    </source>
</evidence>
<feature type="transmembrane region" description="Helical" evidence="1">
    <location>
        <begin position="46"/>
        <end position="66"/>
    </location>
</feature>
<dbReference type="InterPro" id="IPR024983">
    <property type="entry name" value="CHAT_dom"/>
</dbReference>
<dbReference type="GeneID" id="118428741"/>
<keyword evidence="1" id="KW-0472">Membrane</keyword>
<dbReference type="Proteomes" id="UP000001554">
    <property type="component" value="Chromosome 1"/>
</dbReference>
<evidence type="ECO:0000313" key="4">
    <source>
        <dbReference type="RefSeq" id="XP_035694823.1"/>
    </source>
</evidence>
<reference evidence="4" key="2">
    <citation type="submission" date="2025-08" db="UniProtKB">
        <authorList>
            <consortium name="RefSeq"/>
        </authorList>
    </citation>
    <scope>IDENTIFICATION</scope>
    <source>
        <strain evidence="4">S238N-H82</strain>
        <tissue evidence="4">Testes</tissue>
    </source>
</reference>
<dbReference type="OrthoDB" id="5954753at2759"/>
<protein>
    <submittedName>
        <fullName evidence="4">Tetratricopeptide repeat protein 28-like</fullName>
    </submittedName>
</protein>
<organism evidence="3 4">
    <name type="scientific">Branchiostoma floridae</name>
    <name type="common">Florida lancelet</name>
    <name type="synonym">Amphioxus</name>
    <dbReference type="NCBI Taxonomy" id="7739"/>
    <lineage>
        <taxon>Eukaryota</taxon>
        <taxon>Metazoa</taxon>
        <taxon>Chordata</taxon>
        <taxon>Cephalochordata</taxon>
        <taxon>Leptocardii</taxon>
        <taxon>Amphioxiformes</taxon>
        <taxon>Branchiostomatidae</taxon>
        <taxon>Branchiostoma</taxon>
    </lineage>
</organism>
<evidence type="ECO:0000256" key="1">
    <source>
        <dbReference type="SAM" id="Phobius"/>
    </source>
</evidence>
<sequence length="123" mass="13231">MPGHIVLSKGILTAEEIRSLDLSAELVVLSCCNTGLGTVTGDGVLGMYRSFLAAGAANVVATLWRIPDKKTRKLMRHFYSSYKRSGDAARAMRGAMLHMLRKEETSAPPYWAAFSVIGGTAAI</sequence>
<gene>
    <name evidence="4" type="primary">LOC118428741</name>
</gene>
<evidence type="ECO:0000259" key="2">
    <source>
        <dbReference type="Pfam" id="PF12770"/>
    </source>
</evidence>
<dbReference type="RefSeq" id="XP_035694823.1">
    <property type="nucleotide sequence ID" value="XM_035838930.1"/>
</dbReference>
<reference evidence="3" key="1">
    <citation type="journal article" date="2020" name="Nat. Ecol. Evol.">
        <title>Deeply conserved synteny resolves early events in vertebrate evolution.</title>
        <authorList>
            <person name="Simakov O."/>
            <person name="Marletaz F."/>
            <person name="Yue J.X."/>
            <person name="O'Connell B."/>
            <person name="Jenkins J."/>
            <person name="Brandt A."/>
            <person name="Calef R."/>
            <person name="Tung C.H."/>
            <person name="Huang T.K."/>
            <person name="Schmutz J."/>
            <person name="Satoh N."/>
            <person name="Yu J.K."/>
            <person name="Putnam N.H."/>
            <person name="Green R.E."/>
            <person name="Rokhsar D.S."/>
        </authorList>
    </citation>
    <scope>NUCLEOTIDE SEQUENCE [LARGE SCALE GENOMIC DNA]</scope>
    <source>
        <strain evidence="3">S238N-H82</strain>
    </source>
</reference>
<proteinExistence type="predicted"/>
<keyword evidence="1" id="KW-1133">Transmembrane helix</keyword>
<keyword evidence="1" id="KW-0812">Transmembrane</keyword>